<dbReference type="Proteomes" id="UP001285263">
    <property type="component" value="Unassembled WGS sequence"/>
</dbReference>
<dbReference type="RefSeq" id="WP_320423800.1">
    <property type="nucleotide sequence ID" value="NZ_JAXCLA010000004.1"/>
</dbReference>
<name>A0ABU5DHY6_9BURK</name>
<protein>
    <submittedName>
        <fullName evidence="2">Questin oxidase family protein</fullName>
    </submittedName>
</protein>
<sequence length="317" mass="34177">MIAMPVEVPVETRATPQQLRELLDAPACLPPEYGGGLANHLPMALDALQKLGASGERLRAFYDSQAPHIGSDIDPAFAALAAEFRRQLDREGADTVLRRALPRLLPGVAAAAFHGVIRTAHALRAGSRAELARGLAYWSWRHRVLDAPDRPAALLDFDEWSARLRAADEHLAGRMITSRMVLATQTPSYLALGAALAPQADPLRALAGLAVETYLRSRDFTVLHLVTGLHALRQLAPWLPPASELQPVLVGAFTAAYLAAQPRSVDSSSSQRDWPAVIAAAIASDNEHTIKLVHACREEAAYYCDPRYLAAAALATS</sequence>
<accession>A0ABU5DHY6</accession>
<proteinExistence type="predicted"/>
<evidence type="ECO:0000313" key="2">
    <source>
        <dbReference type="EMBL" id="MDY0745909.1"/>
    </source>
</evidence>
<comment type="caution">
    <text evidence="2">The sequence shown here is derived from an EMBL/GenBank/DDBJ whole genome shotgun (WGS) entry which is preliminary data.</text>
</comment>
<keyword evidence="3" id="KW-1185">Reference proteome</keyword>
<organism evidence="2 3">
    <name type="scientific">Roseateles agri</name>
    <dbReference type="NCBI Taxonomy" id="3098619"/>
    <lineage>
        <taxon>Bacteria</taxon>
        <taxon>Pseudomonadati</taxon>
        <taxon>Pseudomonadota</taxon>
        <taxon>Betaproteobacteria</taxon>
        <taxon>Burkholderiales</taxon>
        <taxon>Sphaerotilaceae</taxon>
        <taxon>Roseateles</taxon>
    </lineage>
</organism>
<dbReference type="InterPro" id="IPR025337">
    <property type="entry name" value="Questin_oxidase-like"/>
</dbReference>
<keyword evidence="1" id="KW-0560">Oxidoreductase</keyword>
<dbReference type="PANTHER" id="PTHR35870">
    <property type="entry name" value="PROTEIN, PUTATIVE (AFU_ORTHOLOGUE AFUA_5G03330)-RELATED"/>
    <property type="match status" value="1"/>
</dbReference>
<dbReference type="EMBL" id="JAXCLA010000004">
    <property type="protein sequence ID" value="MDY0745909.1"/>
    <property type="molecule type" value="Genomic_DNA"/>
</dbReference>
<evidence type="ECO:0000313" key="3">
    <source>
        <dbReference type="Proteomes" id="UP001285263"/>
    </source>
</evidence>
<gene>
    <name evidence="2" type="ORF">SNE35_15415</name>
</gene>
<reference evidence="2 3" key="1">
    <citation type="submission" date="2023-11" db="EMBL/GenBank/DDBJ databases">
        <title>Paucibacter sp. nov., isolated from fresh soil in Korea.</title>
        <authorList>
            <person name="Le N.T.T."/>
        </authorList>
    </citation>
    <scope>NUCLEOTIDE SEQUENCE [LARGE SCALE GENOMIC DNA]</scope>
    <source>
        <strain evidence="2 3">R3-3</strain>
    </source>
</reference>
<dbReference type="PANTHER" id="PTHR35870:SF1">
    <property type="entry name" value="PROTEIN, PUTATIVE (AFU_ORTHOLOGUE AFUA_5G03330)-RELATED"/>
    <property type="match status" value="1"/>
</dbReference>
<evidence type="ECO:0000256" key="1">
    <source>
        <dbReference type="ARBA" id="ARBA00023002"/>
    </source>
</evidence>